<dbReference type="HOGENOM" id="CLU_830874_0_0_7"/>
<dbReference type="OrthoDB" id="529907at2"/>
<dbReference type="InterPro" id="IPR016181">
    <property type="entry name" value="Acyl_CoA_acyltransferase"/>
</dbReference>
<dbReference type="STRING" id="96561.Dole_2464"/>
<dbReference type="Proteomes" id="UP000008561">
    <property type="component" value="Chromosome"/>
</dbReference>
<gene>
    <name evidence="1" type="ordered locus">Dole_2464</name>
</gene>
<evidence type="ECO:0008006" key="3">
    <source>
        <dbReference type="Google" id="ProtNLM"/>
    </source>
</evidence>
<dbReference type="KEGG" id="dol:Dole_2464"/>
<keyword evidence="2" id="KW-1185">Reference proteome</keyword>
<dbReference type="eggNOG" id="COG0456">
    <property type="taxonomic scope" value="Bacteria"/>
</dbReference>
<dbReference type="AlphaFoldDB" id="A8ZW34"/>
<organism evidence="1 2">
    <name type="scientific">Desulfosudis oleivorans (strain DSM 6200 / JCM 39069 / Hxd3)</name>
    <name type="common">Desulfococcus oleovorans</name>
    <dbReference type="NCBI Taxonomy" id="96561"/>
    <lineage>
        <taxon>Bacteria</taxon>
        <taxon>Pseudomonadati</taxon>
        <taxon>Thermodesulfobacteriota</taxon>
        <taxon>Desulfobacteria</taxon>
        <taxon>Desulfobacterales</taxon>
        <taxon>Desulfosudaceae</taxon>
        <taxon>Desulfosudis</taxon>
    </lineage>
</organism>
<dbReference type="RefSeq" id="WP_012175880.1">
    <property type="nucleotide sequence ID" value="NC_009943.1"/>
</dbReference>
<evidence type="ECO:0000313" key="2">
    <source>
        <dbReference type="Proteomes" id="UP000008561"/>
    </source>
</evidence>
<sequence>MSLEIVPLTENDRPILEQVIALDEHNPYRHYPGADRKKRRLVFATEIWDQYVRGPLFLWAALWNGTPVGLAGFQGLPWDSDQFGKKMGRFWPVSLAPLDAVVAYRVAEKLLGTVLAEARKEGMQHLSCRVFGDNFAVIHALERNNFLLMDTLVTWLYQPGRMRAPDFRCRHSVRLYEDADREAVLTLARNADFQSRFNRDPWLSEENVRAMHETWATNCCRKIMADEVLVAQSGGRVCGFLGYRKHRIFMAQTGKELWGSGLTAVSPKTPGAYVSLLHAAVTRRFAGSRASVQPDLPDLMDFETQLSNRSILKVWQAFGFRMVRFGYNYHNGNL</sequence>
<proteinExistence type="predicted"/>
<evidence type="ECO:0000313" key="1">
    <source>
        <dbReference type="EMBL" id="ABW68268.1"/>
    </source>
</evidence>
<name>A8ZW34_DESOH</name>
<reference evidence="1 2" key="1">
    <citation type="submission" date="2007-10" db="EMBL/GenBank/DDBJ databases">
        <title>Complete sequence of Desulfococcus oleovorans Hxd3.</title>
        <authorList>
            <consortium name="US DOE Joint Genome Institute"/>
            <person name="Copeland A."/>
            <person name="Lucas S."/>
            <person name="Lapidus A."/>
            <person name="Barry K."/>
            <person name="Glavina del Rio T."/>
            <person name="Dalin E."/>
            <person name="Tice H."/>
            <person name="Pitluck S."/>
            <person name="Kiss H."/>
            <person name="Brettin T."/>
            <person name="Bruce D."/>
            <person name="Detter J.C."/>
            <person name="Han C."/>
            <person name="Schmutz J."/>
            <person name="Larimer F."/>
            <person name="Land M."/>
            <person name="Hauser L."/>
            <person name="Kyrpides N."/>
            <person name="Kim E."/>
            <person name="Wawrik B."/>
            <person name="Richardson P."/>
        </authorList>
    </citation>
    <scope>NUCLEOTIDE SEQUENCE [LARGE SCALE GENOMIC DNA]</scope>
    <source>
        <strain evidence="2">DSM 6200 / JCM 39069 / Hxd3</strain>
    </source>
</reference>
<dbReference type="EMBL" id="CP000859">
    <property type="protein sequence ID" value="ABW68268.1"/>
    <property type="molecule type" value="Genomic_DNA"/>
</dbReference>
<dbReference type="Gene3D" id="3.40.630.30">
    <property type="match status" value="1"/>
</dbReference>
<protein>
    <recommendedName>
        <fullName evidence="3">N-acetyltransferase domain-containing protein</fullName>
    </recommendedName>
</protein>
<accession>A8ZW34</accession>
<dbReference type="SUPFAM" id="SSF55729">
    <property type="entry name" value="Acyl-CoA N-acyltransferases (Nat)"/>
    <property type="match status" value="2"/>
</dbReference>